<dbReference type="Pfam" id="PF00395">
    <property type="entry name" value="SLH"/>
    <property type="match status" value="1"/>
</dbReference>
<reference evidence="4" key="1">
    <citation type="submission" date="2015-03" db="EMBL/GenBank/DDBJ databases">
        <authorList>
            <person name="Wibberg D."/>
        </authorList>
    </citation>
    <scope>NUCLEOTIDE SEQUENCE [LARGE SCALE GENOMIC DNA]</scope>
</reference>
<dbReference type="HOGENOM" id="CLU_857497_0_0_9"/>
<keyword evidence="1" id="KW-0732">Signal</keyword>
<proteinExistence type="predicted"/>
<organism evidence="3 4">
    <name type="scientific">Paenibacillus riograndensis SBR5</name>
    <dbReference type="NCBI Taxonomy" id="1073571"/>
    <lineage>
        <taxon>Bacteria</taxon>
        <taxon>Bacillati</taxon>
        <taxon>Bacillota</taxon>
        <taxon>Bacilli</taxon>
        <taxon>Bacillales</taxon>
        <taxon>Paenibacillaceae</taxon>
        <taxon>Paenibacillus</taxon>
        <taxon>Paenibacillus sonchi group</taxon>
    </lineage>
</organism>
<protein>
    <submittedName>
        <fullName evidence="3">Copper amine oxidase domain-containing protein</fullName>
    </submittedName>
</protein>
<feature type="domain" description="SLH" evidence="2">
    <location>
        <begin position="24"/>
        <end position="87"/>
    </location>
</feature>
<dbReference type="STRING" id="483937.AMQ84_28095"/>
<dbReference type="Proteomes" id="UP000033163">
    <property type="component" value="Chromosome I"/>
</dbReference>
<feature type="signal peptide" evidence="1">
    <location>
        <begin position="1"/>
        <end position="22"/>
    </location>
</feature>
<dbReference type="AlphaFoldDB" id="A0A0E4HAE2"/>
<evidence type="ECO:0000313" key="3">
    <source>
        <dbReference type="EMBL" id="CQR55750.1"/>
    </source>
</evidence>
<dbReference type="InterPro" id="IPR001119">
    <property type="entry name" value="SLH_dom"/>
</dbReference>
<dbReference type="RefSeq" id="WP_052741471.1">
    <property type="nucleotide sequence ID" value="NZ_LN831776.1"/>
</dbReference>
<evidence type="ECO:0000313" key="4">
    <source>
        <dbReference type="Proteomes" id="UP000033163"/>
    </source>
</evidence>
<dbReference type="PROSITE" id="PS51272">
    <property type="entry name" value="SLH"/>
    <property type="match status" value="1"/>
</dbReference>
<sequence length="324" mass="37109">MRKLLSCVLGISLVIHANIALAEQSSKFKDVPDHFWGQEYIERAIQHKIVEGYPDGTFKPDAKVSQSEFIAMLIRSYQPSDFSSSQKSQNWAEPYLSYIHKLGWTELQPSEQAALNRGNVARYLASAAGKNFTVDDSIQYLLDIGIAKGKTERSLQGFNKNEPVTRTEALAFIERLKYRFDELKSIPKTTEKYKSDLAQKDVYTIPEQNISIQFPQQWKNKYEVVTATNTDVKTKSYNFIDKSNKKYGGTLFTLTVWPKEVWSSEGPELMKNIHIYKIGERENVVFTINTPTDVQYATEDLALKTEYLNLSNDIQEKGIDFIID</sequence>
<dbReference type="PANTHER" id="PTHR43308">
    <property type="entry name" value="OUTER MEMBRANE PROTEIN ALPHA-RELATED"/>
    <property type="match status" value="1"/>
</dbReference>
<gene>
    <name evidence="3" type="ORF">PRIO_3347</name>
</gene>
<accession>A0A0E4HAE2</accession>
<dbReference type="EMBL" id="LN831776">
    <property type="protein sequence ID" value="CQR55750.1"/>
    <property type="molecule type" value="Genomic_DNA"/>
</dbReference>
<feature type="chain" id="PRO_5002420856" evidence="1">
    <location>
        <begin position="23"/>
        <end position="324"/>
    </location>
</feature>
<dbReference type="PATRIC" id="fig|1073571.4.peg.3571"/>
<name>A0A0E4HAE2_9BACL</name>
<dbReference type="InterPro" id="IPR051465">
    <property type="entry name" value="Cell_Envelope_Struct_Comp"/>
</dbReference>
<evidence type="ECO:0000256" key="1">
    <source>
        <dbReference type="SAM" id="SignalP"/>
    </source>
</evidence>
<evidence type="ECO:0000259" key="2">
    <source>
        <dbReference type="PROSITE" id="PS51272"/>
    </source>
</evidence>
<dbReference type="KEGG" id="pri:PRIO_3347"/>
<dbReference type="PANTHER" id="PTHR43308:SF5">
    <property type="entry name" value="S-LAYER PROTEIN _ PEPTIDOGLYCAN ENDO-BETA-N-ACETYLGLUCOSAMINIDASE"/>
    <property type="match status" value="1"/>
</dbReference>